<sequence>MPVDRRSVTVNRALDFLFPRNGRQALDVKFFMEEESTVEILAEQICACFSTLHDPAYAITDVDAA</sequence>
<reference evidence="1" key="1">
    <citation type="submission" date="2013-04" db="EMBL/GenBank/DDBJ databases">
        <title>The genome sequencing project of 58 acetic acid bacteria.</title>
        <authorList>
            <person name="Okamoto-Kainuma A."/>
            <person name="Ishikawa M."/>
            <person name="Umino S."/>
            <person name="Koizumi Y."/>
            <person name="Shiwa Y."/>
            <person name="Yoshikawa H."/>
            <person name="Matsutani M."/>
            <person name="Matsushita K."/>
        </authorList>
    </citation>
    <scope>NUCLEOTIDE SEQUENCE</scope>
    <source>
        <strain evidence="1">DSM 14337</strain>
    </source>
</reference>
<dbReference type="Proteomes" id="UP001065047">
    <property type="component" value="Unassembled WGS sequence"/>
</dbReference>
<keyword evidence="2" id="KW-1185">Reference proteome</keyword>
<organism evidence="1 2">
    <name type="scientific">Acetobacter malorum DSM 14337</name>
    <dbReference type="NCBI Taxonomy" id="1307910"/>
    <lineage>
        <taxon>Bacteria</taxon>
        <taxon>Pseudomonadati</taxon>
        <taxon>Pseudomonadota</taxon>
        <taxon>Alphaproteobacteria</taxon>
        <taxon>Acetobacterales</taxon>
        <taxon>Acetobacteraceae</taxon>
        <taxon>Acetobacter</taxon>
    </lineage>
</organism>
<protein>
    <submittedName>
        <fullName evidence="1">Uncharacterized protein</fullName>
    </submittedName>
</protein>
<proteinExistence type="predicted"/>
<accession>A0ABQ0PYC9</accession>
<name>A0ABQ0PYC9_9PROT</name>
<evidence type="ECO:0000313" key="1">
    <source>
        <dbReference type="EMBL" id="GBQ84686.1"/>
    </source>
</evidence>
<gene>
    <name evidence="1" type="ORF">AA14337_2888</name>
</gene>
<dbReference type="EMBL" id="BAPF01000050">
    <property type="protein sequence ID" value="GBQ84686.1"/>
    <property type="molecule type" value="Genomic_DNA"/>
</dbReference>
<evidence type="ECO:0000313" key="2">
    <source>
        <dbReference type="Proteomes" id="UP001065047"/>
    </source>
</evidence>
<comment type="caution">
    <text evidence="1">The sequence shown here is derived from an EMBL/GenBank/DDBJ whole genome shotgun (WGS) entry which is preliminary data.</text>
</comment>